<sequence length="67" mass="7067">MNFIVCDGVWESAGQTPVCVGTLSTVALSEISPTGLTAEDHAQIREHALVLFAIVFGALVLKKALNL</sequence>
<accession>A0A1G6QGS4</accession>
<dbReference type="AlphaFoldDB" id="A0A1G6QGS4"/>
<dbReference type="EMBL" id="FMZQ01000008">
    <property type="protein sequence ID" value="SDC91523.1"/>
    <property type="molecule type" value="Genomic_DNA"/>
</dbReference>
<evidence type="ECO:0000313" key="2">
    <source>
        <dbReference type="Proteomes" id="UP000199467"/>
    </source>
</evidence>
<proteinExistence type="predicted"/>
<protein>
    <submittedName>
        <fullName evidence="1">Uncharacterized protein</fullName>
    </submittedName>
</protein>
<evidence type="ECO:0000313" key="1">
    <source>
        <dbReference type="EMBL" id="SDC91523.1"/>
    </source>
</evidence>
<dbReference type="RefSeq" id="WP_012018527.1">
    <property type="nucleotide sequence ID" value="NZ_FMZQ01000008.1"/>
</dbReference>
<dbReference type="Proteomes" id="UP000199467">
    <property type="component" value="Unassembled WGS sequence"/>
</dbReference>
<keyword evidence="2" id="KW-1185">Reference proteome</keyword>
<organism evidence="1 2">
    <name type="scientific">Ectopseudomonas chengduensis</name>
    <dbReference type="NCBI Taxonomy" id="489632"/>
    <lineage>
        <taxon>Bacteria</taxon>
        <taxon>Pseudomonadati</taxon>
        <taxon>Pseudomonadota</taxon>
        <taxon>Gammaproteobacteria</taxon>
        <taxon>Pseudomonadales</taxon>
        <taxon>Pseudomonadaceae</taxon>
        <taxon>Ectopseudomonas</taxon>
    </lineage>
</organism>
<name>A0A1G6QGS4_9GAMM</name>
<reference evidence="2" key="1">
    <citation type="submission" date="2016-10" db="EMBL/GenBank/DDBJ databases">
        <authorList>
            <person name="Varghese N."/>
            <person name="Submissions S."/>
        </authorList>
    </citation>
    <scope>NUCLEOTIDE SEQUENCE [LARGE SCALE GENOMIC DNA]</scope>
    <source>
        <strain evidence="2">DSM 26382</strain>
    </source>
</reference>
<gene>
    <name evidence="1" type="ORF">SAMN05216576_1089</name>
</gene>